<sequence length="662" mass="74131">MLLSWNQSSDQVDLEEMAQNYIDDGNGDRFWSPSRRWNHDSEIQFPKDRARIVELLKQLFWKQNRYSFNNSQYGHKGSETRGQSREETTPVRQIDPAMPLGASPTTKTAVASSGSLPAKSKSPRNPIQFATLDETRHKHEPPPAGGIDSPFFDIFEVPDDSDHHEETTFSHFPKRRQSISNIGESPRKKKKYHLEEPLRRTDRKRVIRNFPHTVPDDQIEKLINDEIEVHDLTHNTQPAGASVTMGSSKSPMPQDRMMDAEGNSNNPLPRVSPVARRPAPTATMVASNIRKSSSPQSKASKRGLTTNHSDPYKSSTLSFSRNDSTSVTSKSKTSKTIPQPRIDPALELDKSNSRTSGASPSVLSSQKEGNSTRMMSGVSNIDTMDESSEIEDPQPSVAASNGPLTVVTDKSGIHRLSAHEVGIRKPSPTEQFDLASELSPVSSSSQSVDVDNPAGPPNRSQTLSKISDTFKYLPDMPEKAAENHSRLETPLQRAETVDNETKISTTAPISPQTPTKTQPTPHSPPRAALPKTRQKTQIPLWIVTREPRYTEERWDDGKFMGTPLPAFIEGISKFTQRCHIEKIKLTLRAPTFDTKITVFKDAEDSWASAKETFIEKLKEAKLEARARRQMENVTFKILVEPFYEEGTFPSGSIDEFEEEFDF</sequence>
<evidence type="ECO:0000313" key="3">
    <source>
        <dbReference type="Proteomes" id="UP000462212"/>
    </source>
</evidence>
<keyword evidence="3" id="KW-1185">Reference proteome</keyword>
<feature type="compositionally biased region" description="Polar residues" evidence="1">
    <location>
        <begin position="353"/>
        <end position="378"/>
    </location>
</feature>
<feature type="region of interest" description="Disordered" evidence="1">
    <location>
        <begin position="384"/>
        <end position="403"/>
    </location>
</feature>
<feature type="compositionally biased region" description="Polar residues" evidence="1">
    <location>
        <begin position="234"/>
        <end position="251"/>
    </location>
</feature>
<gene>
    <name evidence="2" type="ORF">LSUB1_G003338</name>
</gene>
<dbReference type="Proteomes" id="UP000462212">
    <property type="component" value="Unassembled WGS sequence"/>
</dbReference>
<accession>A0A8H8S0Z0</accession>
<reference evidence="2 3" key="1">
    <citation type="submission" date="2018-05" db="EMBL/GenBank/DDBJ databases">
        <title>Genome sequencing and assembly of the regulated plant pathogen Lachnellula willkommii and related sister species for the development of diagnostic species identification markers.</title>
        <authorList>
            <person name="Giroux E."/>
            <person name="Bilodeau G."/>
        </authorList>
    </citation>
    <scope>NUCLEOTIDE SEQUENCE [LARGE SCALE GENOMIC DNA]</scope>
    <source>
        <strain evidence="2 3">CBS 197.66</strain>
    </source>
</reference>
<feature type="compositionally biased region" description="Polar residues" evidence="1">
    <location>
        <begin position="103"/>
        <end position="115"/>
    </location>
</feature>
<proteinExistence type="predicted"/>
<feature type="compositionally biased region" description="Low complexity" evidence="1">
    <location>
        <begin position="267"/>
        <end position="283"/>
    </location>
</feature>
<evidence type="ECO:0000256" key="1">
    <source>
        <dbReference type="SAM" id="MobiDB-lite"/>
    </source>
</evidence>
<feature type="region of interest" description="Disordered" evidence="1">
    <location>
        <begin position="234"/>
        <end position="378"/>
    </location>
</feature>
<feature type="compositionally biased region" description="Low complexity" evidence="1">
    <location>
        <begin position="436"/>
        <end position="450"/>
    </location>
</feature>
<feature type="region of interest" description="Disordered" evidence="1">
    <location>
        <begin position="176"/>
        <end position="197"/>
    </location>
</feature>
<dbReference type="AlphaFoldDB" id="A0A8H8S0Z0"/>
<name>A0A8H8S0Z0_9HELO</name>
<feature type="compositionally biased region" description="Low complexity" evidence="1">
    <location>
        <begin position="324"/>
        <end position="336"/>
    </location>
</feature>
<comment type="caution">
    <text evidence="2">The sequence shown here is derived from an EMBL/GenBank/DDBJ whole genome shotgun (WGS) entry which is preliminary data.</text>
</comment>
<feature type="region of interest" description="Disordered" evidence="1">
    <location>
        <begin position="434"/>
        <end position="465"/>
    </location>
</feature>
<feature type="compositionally biased region" description="Basic and acidic residues" evidence="1">
    <location>
        <begin position="76"/>
        <end position="89"/>
    </location>
</feature>
<feature type="compositionally biased region" description="Low complexity" evidence="1">
    <location>
        <begin position="508"/>
        <end position="520"/>
    </location>
</feature>
<evidence type="ECO:0000313" key="2">
    <source>
        <dbReference type="EMBL" id="TVY43388.1"/>
    </source>
</evidence>
<protein>
    <submittedName>
        <fullName evidence="2">Uncharacterized protein</fullName>
    </submittedName>
</protein>
<organism evidence="2 3">
    <name type="scientific">Lachnellula subtilissima</name>
    <dbReference type="NCBI Taxonomy" id="602034"/>
    <lineage>
        <taxon>Eukaryota</taxon>
        <taxon>Fungi</taxon>
        <taxon>Dikarya</taxon>
        <taxon>Ascomycota</taxon>
        <taxon>Pezizomycotina</taxon>
        <taxon>Leotiomycetes</taxon>
        <taxon>Helotiales</taxon>
        <taxon>Lachnaceae</taxon>
        <taxon>Lachnellula</taxon>
    </lineage>
</organism>
<feature type="region of interest" description="Disordered" evidence="1">
    <location>
        <begin position="71"/>
        <end position="126"/>
    </location>
</feature>
<feature type="compositionally biased region" description="Polar residues" evidence="1">
    <location>
        <begin position="284"/>
        <end position="323"/>
    </location>
</feature>
<dbReference type="EMBL" id="QGMJ01000066">
    <property type="protein sequence ID" value="TVY43388.1"/>
    <property type="molecule type" value="Genomic_DNA"/>
</dbReference>
<dbReference type="OrthoDB" id="5379191at2759"/>
<feature type="region of interest" description="Disordered" evidence="1">
    <location>
        <begin position="479"/>
        <end position="533"/>
    </location>
</feature>